<keyword evidence="3" id="KW-1185">Reference proteome</keyword>
<proteinExistence type="predicted"/>
<protein>
    <submittedName>
        <fullName evidence="2">Uncharacterized protein</fullName>
    </submittedName>
</protein>
<evidence type="ECO:0000256" key="1">
    <source>
        <dbReference type="SAM" id="MobiDB-lite"/>
    </source>
</evidence>
<name>A0A9Q0E2D8_9TELE</name>
<sequence>MASSGTILPSISTFANYKEKFWEDRCKLDLGSLAPGMMDSDGLGRKDVEDLEFLDLEFILANTIASDGGSSVVHGVDESFRLHQEDPCGATSMLYHHHHHHQHPPPLRLLRGARHEQPPSALQQPDGRAPPLGLGGHGLLWQREHSRRAQLQGRFVQVSTSDLLFAEEPPAPLPCIKVEPASPSHSPSSYGPVLGMAPLNCVKIKHEGSSSSGSGGSCMLSFESSQSPQAAAQQQGGGSMTPPLSPEDLLSSEGHQQHMCRSASLIGFPQGFHPHHRTPTTTGGYPGLQQLPFHPHHHHHNHQHQHHPQQHHHQFSGMYHGEDASLGMGQQQGPGSSSQRVLLTPPSSPLEVMDSKPKRGRRSWPRKRTATHTCTYAGCGKDLHEELAPQGAPQDAYR</sequence>
<feature type="compositionally biased region" description="Low complexity" evidence="1">
    <location>
        <begin position="224"/>
        <end position="234"/>
    </location>
</feature>
<feature type="compositionally biased region" description="Basic residues" evidence="1">
    <location>
        <begin position="358"/>
        <end position="370"/>
    </location>
</feature>
<dbReference type="EMBL" id="JANIIK010000048">
    <property type="protein sequence ID" value="KAJ3599824.1"/>
    <property type="molecule type" value="Genomic_DNA"/>
</dbReference>
<accession>A0A9Q0E2D8</accession>
<dbReference type="Proteomes" id="UP001148018">
    <property type="component" value="Unassembled WGS sequence"/>
</dbReference>
<evidence type="ECO:0000313" key="2">
    <source>
        <dbReference type="EMBL" id="KAJ3599824.1"/>
    </source>
</evidence>
<reference evidence="2" key="1">
    <citation type="submission" date="2022-07" db="EMBL/GenBank/DDBJ databases">
        <title>Chromosome-level genome of Muraenolepis orangiensis.</title>
        <authorList>
            <person name="Kim J."/>
        </authorList>
    </citation>
    <scope>NUCLEOTIDE SEQUENCE</scope>
    <source>
        <strain evidence="2">KU_S4_2022</strain>
        <tissue evidence="2">Muscle</tissue>
    </source>
</reference>
<feature type="compositionally biased region" description="Low complexity" evidence="1">
    <location>
        <begin position="325"/>
        <end position="339"/>
    </location>
</feature>
<comment type="caution">
    <text evidence="2">The sequence shown here is derived from an EMBL/GenBank/DDBJ whole genome shotgun (WGS) entry which is preliminary data.</text>
</comment>
<gene>
    <name evidence="2" type="ORF">NHX12_033778</name>
</gene>
<feature type="compositionally biased region" description="Basic residues" evidence="1">
    <location>
        <begin position="294"/>
        <end position="314"/>
    </location>
</feature>
<feature type="compositionally biased region" description="Low complexity" evidence="1">
    <location>
        <begin position="279"/>
        <end position="293"/>
    </location>
</feature>
<dbReference type="AlphaFoldDB" id="A0A9Q0E2D8"/>
<dbReference type="CDD" id="cd21583">
    <property type="entry name" value="KLF2_N"/>
    <property type="match status" value="1"/>
</dbReference>
<organism evidence="2 3">
    <name type="scientific">Muraenolepis orangiensis</name>
    <name type="common">Patagonian moray cod</name>
    <dbReference type="NCBI Taxonomy" id="630683"/>
    <lineage>
        <taxon>Eukaryota</taxon>
        <taxon>Metazoa</taxon>
        <taxon>Chordata</taxon>
        <taxon>Craniata</taxon>
        <taxon>Vertebrata</taxon>
        <taxon>Euteleostomi</taxon>
        <taxon>Actinopterygii</taxon>
        <taxon>Neopterygii</taxon>
        <taxon>Teleostei</taxon>
        <taxon>Neoteleostei</taxon>
        <taxon>Acanthomorphata</taxon>
        <taxon>Zeiogadaria</taxon>
        <taxon>Gadariae</taxon>
        <taxon>Gadiformes</taxon>
        <taxon>Muraenolepidoidei</taxon>
        <taxon>Muraenolepididae</taxon>
        <taxon>Muraenolepis</taxon>
    </lineage>
</organism>
<evidence type="ECO:0000313" key="3">
    <source>
        <dbReference type="Proteomes" id="UP001148018"/>
    </source>
</evidence>
<dbReference type="OrthoDB" id="4748970at2759"/>
<feature type="region of interest" description="Disordered" evidence="1">
    <location>
        <begin position="207"/>
        <end position="398"/>
    </location>
</feature>